<evidence type="ECO:0000313" key="2">
    <source>
        <dbReference type="Proteomes" id="UP000661858"/>
    </source>
</evidence>
<comment type="caution">
    <text evidence="1">The sequence shown here is derived from an EMBL/GenBank/DDBJ whole genome shotgun (WGS) entry which is preliminary data.</text>
</comment>
<reference evidence="1" key="1">
    <citation type="submission" date="2021-01" db="EMBL/GenBank/DDBJ databases">
        <title>WGS of actinomycetes isolated from Thailand.</title>
        <authorList>
            <person name="Thawai C."/>
        </authorList>
    </citation>
    <scope>NUCLEOTIDE SEQUENCE</scope>
    <source>
        <strain evidence="1">RCU-197</strain>
    </source>
</reference>
<name>A0A937JQ43_9ACTN</name>
<protein>
    <submittedName>
        <fullName evidence="1">Uncharacterized protein</fullName>
    </submittedName>
</protein>
<gene>
    <name evidence="1" type="ORF">JK359_37205</name>
</gene>
<evidence type="ECO:0000313" key="1">
    <source>
        <dbReference type="EMBL" id="MBL1087519.1"/>
    </source>
</evidence>
<dbReference type="Proteomes" id="UP000661858">
    <property type="component" value="Unassembled WGS sequence"/>
</dbReference>
<sequence>MEYTVTRGGPPDVELTRGGPAGYPGVRVESDAAFHPVSVTVALPADHDLLFGSQTLADHQLTVHSTGQEPTPYPGELSPDGTTLVFSDVHLQLPGTTVMWVAVSADHDAPLGATSLTFAVGGKPSPSTTVIVTPAFTVAPSGGPVTAERAGSPRYPGVEVRNRGSQDIPLQTVTAALPADSAMRFGTHGNPDHQLTVMDGASSRAYPGSIADDGQMLTFSEVDLAILDDGSRSVMYVCVSASDDTPPGPTNVQFTIGDRTSPSTTIDVV</sequence>
<accession>A0A937JQ43</accession>
<proteinExistence type="predicted"/>
<dbReference type="RefSeq" id="WP_201844060.1">
    <property type="nucleotide sequence ID" value="NZ_JAERRK010000035.1"/>
</dbReference>
<organism evidence="1 2">
    <name type="scientific">Streptomyces actinomycinicus</name>
    <dbReference type="NCBI Taxonomy" id="1695166"/>
    <lineage>
        <taxon>Bacteria</taxon>
        <taxon>Bacillati</taxon>
        <taxon>Actinomycetota</taxon>
        <taxon>Actinomycetes</taxon>
        <taxon>Kitasatosporales</taxon>
        <taxon>Streptomycetaceae</taxon>
        <taxon>Streptomyces</taxon>
    </lineage>
</organism>
<dbReference type="AlphaFoldDB" id="A0A937JQ43"/>
<keyword evidence="2" id="KW-1185">Reference proteome</keyword>
<dbReference type="EMBL" id="JAERRK010000035">
    <property type="protein sequence ID" value="MBL1087519.1"/>
    <property type="molecule type" value="Genomic_DNA"/>
</dbReference>